<protein>
    <submittedName>
        <fullName evidence="2">DUF485 domain-containing protein</fullName>
    </submittedName>
</protein>
<sequence>MDLQTIQNHPSFKQLASERARLGLGMSIVMAAAYFAYILTVAFWPRLLGLPLWKGTVISWGVLIGVGLIALGFLLTAFYVRRANSRFDRLSQHLLEDLR</sequence>
<evidence type="ECO:0000313" key="2">
    <source>
        <dbReference type="EMBL" id="UFW90597.1"/>
    </source>
</evidence>
<feature type="transmembrane region" description="Helical" evidence="1">
    <location>
        <begin position="21"/>
        <end position="45"/>
    </location>
</feature>
<dbReference type="InterPro" id="IPR007436">
    <property type="entry name" value="DUF485"/>
</dbReference>
<dbReference type="Pfam" id="PF04341">
    <property type="entry name" value="DUF485"/>
    <property type="match status" value="1"/>
</dbReference>
<name>A0ABY3QZV8_9BRAD</name>
<dbReference type="EMBL" id="CP088100">
    <property type="protein sequence ID" value="UFW90597.1"/>
    <property type="molecule type" value="Genomic_DNA"/>
</dbReference>
<gene>
    <name evidence="2" type="ORF">BjapCC829_19510</name>
</gene>
<dbReference type="RefSeq" id="WP_231144849.1">
    <property type="nucleotide sequence ID" value="NZ_CP088100.1"/>
</dbReference>
<dbReference type="PANTHER" id="PTHR38598">
    <property type="entry name" value="INNER MEMBRANE PROTEIN YJCH"/>
    <property type="match status" value="1"/>
</dbReference>
<keyword evidence="1" id="KW-0472">Membrane</keyword>
<organism evidence="2 3">
    <name type="scientific">Bradyrhizobium barranii</name>
    <dbReference type="NCBI Taxonomy" id="2992140"/>
    <lineage>
        <taxon>Bacteria</taxon>
        <taxon>Pseudomonadati</taxon>
        <taxon>Pseudomonadota</taxon>
        <taxon>Alphaproteobacteria</taxon>
        <taxon>Hyphomicrobiales</taxon>
        <taxon>Nitrobacteraceae</taxon>
        <taxon>Bradyrhizobium</taxon>
    </lineage>
</organism>
<dbReference type="Proteomes" id="UP001430990">
    <property type="component" value="Chromosome"/>
</dbReference>
<dbReference type="InterPro" id="IPR052959">
    <property type="entry name" value="Inner_membrane_assoc"/>
</dbReference>
<evidence type="ECO:0000256" key="1">
    <source>
        <dbReference type="SAM" id="Phobius"/>
    </source>
</evidence>
<feature type="transmembrane region" description="Helical" evidence="1">
    <location>
        <begin position="57"/>
        <end position="80"/>
    </location>
</feature>
<reference evidence="2" key="1">
    <citation type="submission" date="2021-11" db="EMBL/GenBank/DDBJ databases">
        <title>Australian commercial rhizobial inoculants.</title>
        <authorList>
            <person name="Kohlmeier M.G."/>
            <person name="O'Hara G.W."/>
            <person name="Colombi E."/>
            <person name="Ramsay J.P."/>
            <person name="Terpolilli J."/>
        </authorList>
    </citation>
    <scope>NUCLEOTIDE SEQUENCE</scope>
    <source>
        <strain evidence="2">CC829</strain>
    </source>
</reference>
<keyword evidence="3" id="KW-1185">Reference proteome</keyword>
<keyword evidence="1" id="KW-1133">Transmembrane helix</keyword>
<accession>A0ABY3QZV8</accession>
<proteinExistence type="predicted"/>
<evidence type="ECO:0000313" key="3">
    <source>
        <dbReference type="Proteomes" id="UP001430990"/>
    </source>
</evidence>
<keyword evidence="1" id="KW-0812">Transmembrane</keyword>
<dbReference type="PANTHER" id="PTHR38598:SF1">
    <property type="entry name" value="INNER MEMBRANE PROTEIN YJCH"/>
    <property type="match status" value="1"/>
</dbReference>